<reference evidence="1" key="1">
    <citation type="journal article" date="2021" name="Environ. Microbiol.">
        <title>Gene family expansions and transcriptome signatures uncover fungal adaptations to wood decay.</title>
        <authorList>
            <person name="Hage H."/>
            <person name="Miyauchi S."/>
            <person name="Viragh M."/>
            <person name="Drula E."/>
            <person name="Min B."/>
            <person name="Chaduli D."/>
            <person name="Navarro D."/>
            <person name="Favel A."/>
            <person name="Norest M."/>
            <person name="Lesage-Meessen L."/>
            <person name="Balint B."/>
            <person name="Merenyi Z."/>
            <person name="de Eugenio L."/>
            <person name="Morin E."/>
            <person name="Martinez A.T."/>
            <person name="Baldrian P."/>
            <person name="Stursova M."/>
            <person name="Martinez M.J."/>
            <person name="Novotny C."/>
            <person name="Magnuson J.K."/>
            <person name="Spatafora J.W."/>
            <person name="Maurice S."/>
            <person name="Pangilinan J."/>
            <person name="Andreopoulos W."/>
            <person name="LaButti K."/>
            <person name="Hundley H."/>
            <person name="Na H."/>
            <person name="Kuo A."/>
            <person name="Barry K."/>
            <person name="Lipzen A."/>
            <person name="Henrissat B."/>
            <person name="Riley R."/>
            <person name="Ahrendt S."/>
            <person name="Nagy L.G."/>
            <person name="Grigoriev I.V."/>
            <person name="Martin F."/>
            <person name="Rosso M.N."/>
        </authorList>
    </citation>
    <scope>NUCLEOTIDE SEQUENCE</scope>
    <source>
        <strain evidence="1">CBS 384.51</strain>
    </source>
</reference>
<dbReference type="EMBL" id="MU274900">
    <property type="protein sequence ID" value="KAI0094607.1"/>
    <property type="molecule type" value="Genomic_DNA"/>
</dbReference>
<protein>
    <submittedName>
        <fullName evidence="1">Uncharacterized protein</fullName>
    </submittedName>
</protein>
<proteinExistence type="predicted"/>
<dbReference type="Proteomes" id="UP001055072">
    <property type="component" value="Unassembled WGS sequence"/>
</dbReference>
<name>A0ACB8UKG6_9APHY</name>
<evidence type="ECO:0000313" key="1">
    <source>
        <dbReference type="EMBL" id="KAI0094607.1"/>
    </source>
</evidence>
<evidence type="ECO:0000313" key="2">
    <source>
        <dbReference type="Proteomes" id="UP001055072"/>
    </source>
</evidence>
<accession>A0ACB8UKG6</accession>
<organism evidence="1 2">
    <name type="scientific">Irpex rosettiformis</name>
    <dbReference type="NCBI Taxonomy" id="378272"/>
    <lineage>
        <taxon>Eukaryota</taxon>
        <taxon>Fungi</taxon>
        <taxon>Dikarya</taxon>
        <taxon>Basidiomycota</taxon>
        <taxon>Agaricomycotina</taxon>
        <taxon>Agaricomycetes</taxon>
        <taxon>Polyporales</taxon>
        <taxon>Irpicaceae</taxon>
        <taxon>Irpex</taxon>
    </lineage>
</organism>
<gene>
    <name evidence="1" type="ORF">BDY19DRAFT_913723</name>
</gene>
<sequence>MIVHDLEDEAEHERESQSESSRTNTPVESLRKDATGPSTRRKAKETQFKLGVGRPIAIGGTGARAPSSSTGKPRSRRGRAIMTAQPSERAIQEEEEEVAAESATIPDSLPGPSSTAHEPNPQSSSAALNSLLPSSVSAEEFRTYVSTLVEPLKTQIGALQADLERAKQESEYVHSLRNSIAELTSQLATLQGQEDDRTRLVESLREELAALKLAHSWEDVQMHSGGSTITESSPTVRSGPHLISLSSPPKSNLGKRQRDLDDITATGSIIPVQAGAADGQSQAGQVLRPSRKKVKLDASSDQSMEEVEEIPGAESDDEKHMEVTDSAPRPFTVFSGPEESPVFSDGPPPTTRLSELFTFPVVTPPNGSTPSVPTSTAQGVENRGPSTGNAFSFNFATSIFRPMTSTPAARTSTALPPPEPPTSPSPVGPGTSALPYPSGGSRPRSGSRPTSRAAQSQAQLGVASSVAPIAGPSNAPMATDGIPTPALTAPQVAGTEGTDLDAQGTMYANPMRVGSLGVGLPGIVPLPMPPDTPDQPMKRTMYGTELEGDSRFGDFGVEGVAMGFWTGAAPRF</sequence>
<comment type="caution">
    <text evidence="1">The sequence shown here is derived from an EMBL/GenBank/DDBJ whole genome shotgun (WGS) entry which is preliminary data.</text>
</comment>
<keyword evidence="2" id="KW-1185">Reference proteome</keyword>